<reference evidence="4" key="1">
    <citation type="journal article" date="2023" name="Science">
        <title>Genome structures resolve the early diversification of teleost fishes.</title>
        <authorList>
            <person name="Parey E."/>
            <person name="Louis A."/>
            <person name="Montfort J."/>
            <person name="Bouchez O."/>
            <person name="Roques C."/>
            <person name="Iampietro C."/>
            <person name="Lluch J."/>
            <person name="Castinel A."/>
            <person name="Donnadieu C."/>
            <person name="Desvignes T."/>
            <person name="Floi Bucao C."/>
            <person name="Jouanno E."/>
            <person name="Wen M."/>
            <person name="Mejri S."/>
            <person name="Dirks R."/>
            <person name="Jansen H."/>
            <person name="Henkel C."/>
            <person name="Chen W.J."/>
            <person name="Zahm M."/>
            <person name="Cabau C."/>
            <person name="Klopp C."/>
            <person name="Thompson A.W."/>
            <person name="Robinson-Rechavi M."/>
            <person name="Braasch I."/>
            <person name="Lecointre G."/>
            <person name="Bobe J."/>
            <person name="Postlethwait J.H."/>
            <person name="Berthelot C."/>
            <person name="Roest Crollius H."/>
            <person name="Guiguen Y."/>
        </authorList>
    </citation>
    <scope>NUCLEOTIDE SEQUENCE</scope>
    <source>
        <strain evidence="4">WJC10195</strain>
    </source>
</reference>
<comment type="caution">
    <text evidence="4">The sequence shown here is derived from an EMBL/GenBank/DDBJ whole genome shotgun (WGS) entry which is preliminary data.</text>
</comment>
<feature type="region of interest" description="Disordered" evidence="2">
    <location>
        <begin position="406"/>
        <end position="442"/>
    </location>
</feature>
<evidence type="ECO:0000256" key="1">
    <source>
        <dbReference type="SAM" id="Coils"/>
    </source>
</evidence>
<feature type="signal peptide" evidence="3">
    <location>
        <begin position="1"/>
        <end position="21"/>
    </location>
</feature>
<feature type="region of interest" description="Disordered" evidence="2">
    <location>
        <begin position="371"/>
        <end position="394"/>
    </location>
</feature>
<feature type="coiled-coil region" evidence="1">
    <location>
        <begin position="340"/>
        <end position="367"/>
    </location>
</feature>
<evidence type="ECO:0000313" key="4">
    <source>
        <dbReference type="EMBL" id="KAJ8334142.1"/>
    </source>
</evidence>
<feature type="region of interest" description="Disordered" evidence="2">
    <location>
        <begin position="460"/>
        <end position="507"/>
    </location>
</feature>
<feature type="compositionally biased region" description="Basic and acidic residues" evidence="2">
    <location>
        <begin position="406"/>
        <end position="418"/>
    </location>
</feature>
<sequence>MEMGLAITIALSSITALVVKTRNHQATERRDNDTIEKLKQELNACEESASEARICYEELKESSNQQIEAVQNAQEYMYSESLRYSSIVQAFEEELAALTDIRERKEKMLVTMAEEGEKREEELLEMAVWKLTDMSAKCEQKEEELTAMACQLADMSQLCQSTEEKMAKLNKAIMTNLVEERLVGQERLESLETMTQLFNNKEEELAAMASRLEMSEKQLAAMSELCQAKDEQLKDMTQLHEARMNNLVAERQLGQERLKSLETLTQLLWNNAKELEDSRLDASEEKLEAMAQFCQSQDKRLEDAAELRGMLEMVLRQKIKREESQQLAMEQVEEGFQRRMLDSQRALEEERADAASLRKKLADVVCQLADLQKPPSPTPTPGCSTAQETLPVEDEKVLPALDRDEHGKEIQKSKKQADTQEQVLAQQESGRGRRKEKPRWAKMVFGNYQPNRWFTEEQIINKRPSSQTQMSSDQRGRGSDARRPGAQGMGRRDQGAAGHQRPRPREIEWAQHWRAEYNPYRTVKGAF</sequence>
<evidence type="ECO:0000256" key="3">
    <source>
        <dbReference type="SAM" id="SignalP"/>
    </source>
</evidence>
<feature type="compositionally biased region" description="Polar residues" evidence="2">
    <location>
        <begin position="463"/>
        <end position="473"/>
    </location>
</feature>
<keyword evidence="5" id="KW-1185">Reference proteome</keyword>
<organism evidence="4 5">
    <name type="scientific">Synaphobranchus kaupii</name>
    <name type="common">Kaup's arrowtooth eel</name>
    <dbReference type="NCBI Taxonomy" id="118154"/>
    <lineage>
        <taxon>Eukaryota</taxon>
        <taxon>Metazoa</taxon>
        <taxon>Chordata</taxon>
        <taxon>Craniata</taxon>
        <taxon>Vertebrata</taxon>
        <taxon>Euteleostomi</taxon>
        <taxon>Actinopterygii</taxon>
        <taxon>Neopterygii</taxon>
        <taxon>Teleostei</taxon>
        <taxon>Anguilliformes</taxon>
        <taxon>Synaphobranchidae</taxon>
        <taxon>Synaphobranchus</taxon>
    </lineage>
</organism>
<protein>
    <submittedName>
        <fullName evidence="4">Uncharacterized protein</fullName>
    </submittedName>
</protein>
<keyword evidence="1" id="KW-0175">Coiled coil</keyword>
<evidence type="ECO:0000256" key="2">
    <source>
        <dbReference type="SAM" id="MobiDB-lite"/>
    </source>
</evidence>
<feature type="compositionally biased region" description="Polar residues" evidence="2">
    <location>
        <begin position="419"/>
        <end position="429"/>
    </location>
</feature>
<dbReference type="AlphaFoldDB" id="A0A9Q1IC27"/>
<feature type="compositionally biased region" description="Basic and acidic residues" evidence="2">
    <location>
        <begin position="474"/>
        <end position="483"/>
    </location>
</feature>
<evidence type="ECO:0000313" key="5">
    <source>
        <dbReference type="Proteomes" id="UP001152622"/>
    </source>
</evidence>
<feature type="coiled-coil region" evidence="1">
    <location>
        <begin position="28"/>
        <end position="55"/>
    </location>
</feature>
<accession>A0A9Q1IC27</accession>
<name>A0A9Q1IC27_SYNKA</name>
<feature type="chain" id="PRO_5040509141" evidence="3">
    <location>
        <begin position="22"/>
        <end position="527"/>
    </location>
</feature>
<dbReference type="Proteomes" id="UP001152622">
    <property type="component" value="Chromosome 21"/>
</dbReference>
<dbReference type="EMBL" id="JAINUF010000021">
    <property type="protein sequence ID" value="KAJ8334142.1"/>
    <property type="molecule type" value="Genomic_DNA"/>
</dbReference>
<proteinExistence type="predicted"/>
<keyword evidence="3" id="KW-0732">Signal</keyword>
<gene>
    <name evidence="4" type="ORF">SKAU_G00397810</name>
</gene>